<dbReference type="InterPro" id="IPR038883">
    <property type="entry name" value="AN11006-like"/>
</dbReference>
<dbReference type="EMBL" id="AYSA01000137">
    <property type="protein sequence ID" value="ESZ96431.1"/>
    <property type="molecule type" value="Genomic_DNA"/>
</dbReference>
<dbReference type="HOGENOM" id="CLU_050735_0_0_1"/>
<accession>W9CKQ9</accession>
<dbReference type="PANTHER" id="PTHR42085:SF2">
    <property type="entry name" value="F-BOX DOMAIN-CONTAINING PROTEIN"/>
    <property type="match status" value="1"/>
</dbReference>
<dbReference type="OrthoDB" id="5420711at2759"/>
<evidence type="ECO:0000313" key="3">
    <source>
        <dbReference type="Proteomes" id="UP000019487"/>
    </source>
</evidence>
<dbReference type="InterPro" id="IPR045518">
    <property type="entry name" value="2EXR"/>
</dbReference>
<name>W9CKQ9_SCLBF</name>
<dbReference type="PANTHER" id="PTHR42085">
    <property type="entry name" value="F-BOX DOMAIN-CONTAINING PROTEIN"/>
    <property type="match status" value="1"/>
</dbReference>
<keyword evidence="3" id="KW-1185">Reference proteome</keyword>
<feature type="domain" description="2EXR" evidence="1">
    <location>
        <begin position="139"/>
        <end position="236"/>
    </location>
</feature>
<dbReference type="Proteomes" id="UP000019487">
    <property type="component" value="Unassembled WGS sequence"/>
</dbReference>
<reference evidence="2 3" key="1">
    <citation type="journal article" date="2014" name="Genome Announc.">
        <title>Draft genome sequence of Sclerotinia borealis, a psychrophilic plant pathogenic fungus.</title>
        <authorList>
            <person name="Mardanov A.V."/>
            <person name="Beletsky A.V."/>
            <person name="Kadnikov V.V."/>
            <person name="Ignatov A.N."/>
            <person name="Ravin N.V."/>
        </authorList>
    </citation>
    <scope>NUCLEOTIDE SEQUENCE [LARGE SCALE GENOMIC DNA]</scope>
    <source>
        <strain evidence="3">F-4157</strain>
    </source>
</reference>
<gene>
    <name evidence="2" type="ORF">SBOR_3163</name>
</gene>
<protein>
    <recommendedName>
        <fullName evidence="1">2EXR domain-containing protein</fullName>
    </recommendedName>
</protein>
<dbReference type="Pfam" id="PF20150">
    <property type="entry name" value="2EXR"/>
    <property type="match status" value="1"/>
</dbReference>
<proteinExistence type="predicted"/>
<evidence type="ECO:0000313" key="2">
    <source>
        <dbReference type="EMBL" id="ESZ96431.1"/>
    </source>
</evidence>
<comment type="caution">
    <text evidence="2">The sequence shown here is derived from an EMBL/GenBank/DDBJ whole genome shotgun (WGS) entry which is preliminary data.</text>
</comment>
<sequence length="440" mass="49727">MSQNPTIQTAYPVDFTGIPSPLHYPNTTSPSSPHMDASGCPELSILSINVFYSQKDINIKQCESNCRSLEVDILYSSHSLDYYPLEQSSTDKKSEQIMEQAKNPLIPADRPIPFESLSHDITSSLINNSTSTSSQSSFPFLSLPIEIRLKIYLLLLPPRHHKITTQIPHNGYYFPPTSIPCFAAQSFYPVHPNTPQKLTTYKILSANSHTDHPNPSIHTRILSVCKQTKEEAEEVLYGNGKSIWDFGMNIEAMNPFWHDRSQGARAWIRNLRIAREIPMTAEICAGRDVVWDDVCRLIMRELSGLRYLDLTVWGNAITASRLEGLLASRISQVLPLDEGEVEVKDEDDEAQKQREKVKHERDIYEWEWGYTRKLLEHGGLSSAKVTWWGFREGVKTFLAKWMLESESLTEEMVREGDVVQGVKIWNGSGDGNGDGNGNGV</sequence>
<dbReference type="AlphaFoldDB" id="W9CKQ9"/>
<evidence type="ECO:0000259" key="1">
    <source>
        <dbReference type="Pfam" id="PF20150"/>
    </source>
</evidence>
<organism evidence="2 3">
    <name type="scientific">Sclerotinia borealis (strain F-4128)</name>
    <dbReference type="NCBI Taxonomy" id="1432307"/>
    <lineage>
        <taxon>Eukaryota</taxon>
        <taxon>Fungi</taxon>
        <taxon>Dikarya</taxon>
        <taxon>Ascomycota</taxon>
        <taxon>Pezizomycotina</taxon>
        <taxon>Leotiomycetes</taxon>
        <taxon>Helotiales</taxon>
        <taxon>Sclerotiniaceae</taxon>
        <taxon>Sclerotinia</taxon>
    </lineage>
</organism>